<protein>
    <submittedName>
        <fullName evidence="1">DNA-binding protein</fullName>
    </submittedName>
</protein>
<keyword evidence="1" id="KW-0238">DNA-binding</keyword>
<sequence>MPEFVQIEKSELEEIFSRMSYLKKVFITFFERVRNKEPDDWLTLQELCELLHISESKARSLKKSGRIGFIKSGKGSMFLAGDAFGLLERVEAVPRNGNDIYS</sequence>
<dbReference type="Proteomes" id="UP000297149">
    <property type="component" value="Chromosome"/>
</dbReference>
<accession>A0A4P7W0I3</accession>
<name>A0A4P7W0I3_9BACT</name>
<reference evidence="2" key="1">
    <citation type="submission" date="2019-02" db="EMBL/GenBank/DDBJ databases">
        <title>Isolation and identification of novel species under the genus Muribaculum.</title>
        <authorList>
            <person name="Miyake S."/>
            <person name="Ding Y."/>
            <person name="Low A."/>
            <person name="Soh M."/>
            <person name="Seedorf H."/>
        </authorList>
    </citation>
    <scope>NUCLEOTIDE SEQUENCE [LARGE SCALE GENOMIC DNA]</scope>
    <source>
        <strain evidence="2">H5</strain>
    </source>
</reference>
<proteinExistence type="predicted"/>
<dbReference type="RefSeq" id="WP_136414033.1">
    <property type="nucleotide sequence ID" value="NZ_CP039396.1"/>
</dbReference>
<evidence type="ECO:0000313" key="1">
    <source>
        <dbReference type="EMBL" id="QCD41376.1"/>
    </source>
</evidence>
<dbReference type="EMBL" id="CP039396">
    <property type="protein sequence ID" value="QCD41376.1"/>
    <property type="molecule type" value="Genomic_DNA"/>
</dbReference>
<dbReference type="KEGG" id="ddb:E7747_03060"/>
<gene>
    <name evidence="1" type="ORF">E7747_03060</name>
</gene>
<keyword evidence="2" id="KW-1185">Reference proteome</keyword>
<organism evidence="1 2">
    <name type="scientific">Duncaniella dubosii</name>
    <dbReference type="NCBI Taxonomy" id="2518971"/>
    <lineage>
        <taxon>Bacteria</taxon>
        <taxon>Pseudomonadati</taxon>
        <taxon>Bacteroidota</taxon>
        <taxon>Bacteroidia</taxon>
        <taxon>Bacteroidales</taxon>
        <taxon>Muribaculaceae</taxon>
        <taxon>Duncaniella</taxon>
    </lineage>
</organism>
<evidence type="ECO:0000313" key="2">
    <source>
        <dbReference type="Proteomes" id="UP000297149"/>
    </source>
</evidence>
<dbReference type="AlphaFoldDB" id="A0A4P7W0I3"/>
<dbReference type="GO" id="GO:0003677">
    <property type="term" value="F:DNA binding"/>
    <property type="evidence" value="ECO:0007669"/>
    <property type="project" value="UniProtKB-KW"/>
</dbReference>